<reference evidence="1 2" key="1">
    <citation type="journal article" date="2013" name="PLoS Genet.">
        <title>Genomic mechanisms accounting for the adaptation to parasitism in nematode-trapping fungi.</title>
        <authorList>
            <person name="Meerupati T."/>
            <person name="Andersson K.M."/>
            <person name="Friman E."/>
            <person name="Kumar D."/>
            <person name="Tunlid A."/>
            <person name="Ahren D."/>
        </authorList>
    </citation>
    <scope>NUCLEOTIDE SEQUENCE [LARGE SCALE GENOMIC DNA]</scope>
    <source>
        <strain evidence="1 2">CBS 200.50</strain>
    </source>
</reference>
<protein>
    <recommendedName>
        <fullName evidence="3">NAD(P)-binding domain-containing protein</fullName>
    </recommendedName>
</protein>
<dbReference type="OrthoDB" id="9975943at2759"/>
<dbReference type="STRING" id="1284197.S8A597"/>
<dbReference type="HOGENOM" id="CLU_071330_5_0_1"/>
<dbReference type="PANTHER" id="PTHR14097:SF8">
    <property type="entry name" value="NAD(P)-BINDING DOMAIN-CONTAINING PROTEIN"/>
    <property type="match status" value="1"/>
</dbReference>
<dbReference type="Proteomes" id="UP000015100">
    <property type="component" value="Unassembled WGS sequence"/>
</dbReference>
<dbReference type="InterPro" id="IPR036291">
    <property type="entry name" value="NAD(P)-bd_dom_sf"/>
</dbReference>
<dbReference type="Gene3D" id="3.40.50.720">
    <property type="entry name" value="NAD(P)-binding Rossmann-like Domain"/>
    <property type="match status" value="1"/>
</dbReference>
<dbReference type="SUPFAM" id="SSF51735">
    <property type="entry name" value="NAD(P)-binding Rossmann-fold domains"/>
    <property type="match status" value="1"/>
</dbReference>
<dbReference type="eggNOG" id="ENOG502S03H">
    <property type="taxonomic scope" value="Eukaryota"/>
</dbReference>
<name>S8A597_DACHA</name>
<evidence type="ECO:0000313" key="2">
    <source>
        <dbReference type="Proteomes" id="UP000015100"/>
    </source>
</evidence>
<accession>S8A597</accession>
<gene>
    <name evidence="1" type="ORF">H072_8324</name>
</gene>
<dbReference type="AlphaFoldDB" id="S8A597"/>
<dbReference type="EMBL" id="AQGS01000595">
    <property type="protein sequence ID" value="EPS37964.1"/>
    <property type="molecule type" value="Genomic_DNA"/>
</dbReference>
<dbReference type="PANTHER" id="PTHR14097">
    <property type="entry name" value="OXIDOREDUCTASE HTATIP2"/>
    <property type="match status" value="1"/>
</dbReference>
<reference evidence="2" key="2">
    <citation type="submission" date="2013-04" db="EMBL/GenBank/DDBJ databases">
        <title>Genomic mechanisms accounting for the adaptation to parasitism in nematode-trapping fungi.</title>
        <authorList>
            <person name="Ahren D.G."/>
        </authorList>
    </citation>
    <scope>NUCLEOTIDE SEQUENCE [LARGE SCALE GENOMIC DNA]</scope>
    <source>
        <strain evidence="2">CBS 200.50</strain>
    </source>
</reference>
<evidence type="ECO:0000313" key="1">
    <source>
        <dbReference type="EMBL" id="EPS37964.1"/>
    </source>
</evidence>
<sequence length="241" mass="25688">MSHIILTGATGLAGSAILHYCLSSSLIAKISILSRRPVDQGTGNPKVNVIIHKDFESYPPELLAELSDATACIWAQGISAIGMKESDYTKITVDYPLAAAQAFAGLNGGSSFRFIYVSGDRADPSGGYPQMWSRIKGRAETLLLDMNKSTPSFAVYNVRPAIMDPGNNWTAQRTKSVKDKTIGVAAALLRPIAPSQVTPLDKFSQVLVSLAVGDGRPVPEGKGVIEGRTLLNTALRRMAGI</sequence>
<dbReference type="OMA" id="HCPSEPM"/>
<comment type="caution">
    <text evidence="1">The sequence shown here is derived from an EMBL/GenBank/DDBJ whole genome shotgun (WGS) entry which is preliminary data.</text>
</comment>
<proteinExistence type="predicted"/>
<organism evidence="1 2">
    <name type="scientific">Dactylellina haptotyla (strain CBS 200.50)</name>
    <name type="common">Nematode-trapping fungus</name>
    <name type="synonym">Monacrosporium haptotylum</name>
    <dbReference type="NCBI Taxonomy" id="1284197"/>
    <lineage>
        <taxon>Eukaryota</taxon>
        <taxon>Fungi</taxon>
        <taxon>Dikarya</taxon>
        <taxon>Ascomycota</taxon>
        <taxon>Pezizomycotina</taxon>
        <taxon>Orbiliomycetes</taxon>
        <taxon>Orbiliales</taxon>
        <taxon>Orbiliaceae</taxon>
        <taxon>Dactylellina</taxon>
    </lineage>
</organism>
<keyword evidence="2" id="KW-1185">Reference proteome</keyword>
<evidence type="ECO:0008006" key="3">
    <source>
        <dbReference type="Google" id="ProtNLM"/>
    </source>
</evidence>